<protein>
    <submittedName>
        <fullName evidence="3">NADPH-dependent glutamate synthase</fullName>
    </submittedName>
</protein>
<dbReference type="KEGG" id="emi:Emin_0167"/>
<gene>
    <name evidence="3" type="ordered locus">Emin_0167</name>
</gene>
<feature type="domain" description="Dihydroprymidine dehydrogenase" evidence="2">
    <location>
        <begin position="19"/>
        <end position="129"/>
    </location>
</feature>
<dbReference type="InterPro" id="IPR009051">
    <property type="entry name" value="Helical_ferredxn"/>
</dbReference>
<dbReference type="HOGENOM" id="CLU_000422_3_3_0"/>
<dbReference type="InterPro" id="IPR028261">
    <property type="entry name" value="DPD_II"/>
</dbReference>
<dbReference type="PRINTS" id="PR00368">
    <property type="entry name" value="FADPNR"/>
</dbReference>
<evidence type="ECO:0000259" key="2">
    <source>
        <dbReference type="Pfam" id="PF14691"/>
    </source>
</evidence>
<dbReference type="InterPro" id="IPR006004">
    <property type="entry name" value="SudA-like"/>
</dbReference>
<dbReference type="Gene3D" id="3.50.50.60">
    <property type="entry name" value="FAD/NAD(P)-binding domain"/>
    <property type="match status" value="1"/>
</dbReference>
<dbReference type="SUPFAM" id="SSF51971">
    <property type="entry name" value="Nucleotide-binding domain"/>
    <property type="match status" value="2"/>
</dbReference>
<evidence type="ECO:0000313" key="3">
    <source>
        <dbReference type="EMBL" id="ACC97731.1"/>
    </source>
</evidence>
<evidence type="ECO:0000259" key="1">
    <source>
        <dbReference type="Pfam" id="PF07992"/>
    </source>
</evidence>
<dbReference type="Proteomes" id="UP000001029">
    <property type="component" value="Chromosome"/>
</dbReference>
<dbReference type="RefSeq" id="WP_012414346.1">
    <property type="nucleotide sequence ID" value="NC_010644.1"/>
</dbReference>
<dbReference type="GO" id="GO:0016491">
    <property type="term" value="F:oxidoreductase activity"/>
    <property type="evidence" value="ECO:0007669"/>
    <property type="project" value="InterPro"/>
</dbReference>
<dbReference type="Pfam" id="PF14691">
    <property type="entry name" value="Fer4_20"/>
    <property type="match status" value="1"/>
</dbReference>
<organism evidence="3 4">
    <name type="scientific">Elusimicrobium minutum (strain Pei191)</name>
    <dbReference type="NCBI Taxonomy" id="445932"/>
    <lineage>
        <taxon>Bacteria</taxon>
        <taxon>Pseudomonadati</taxon>
        <taxon>Elusimicrobiota</taxon>
        <taxon>Elusimicrobia</taxon>
        <taxon>Elusimicrobiales</taxon>
        <taxon>Elusimicrobiaceae</taxon>
        <taxon>Elusimicrobium</taxon>
    </lineage>
</organism>
<reference evidence="3 4" key="1">
    <citation type="journal article" date="2009" name="Appl. Environ. Microbiol.">
        <title>Genomic analysis of 'Elusimicrobium minutum,' the first cultivated representative of the phylum 'Elusimicrobia' (formerly termite group 1).</title>
        <authorList>
            <person name="Herlemann D.P.R."/>
            <person name="Geissinger O."/>
            <person name="Ikeda-Ohtsubo W."/>
            <person name="Kunin V."/>
            <person name="Sun H."/>
            <person name="Lapidus A."/>
            <person name="Hugenholtz P."/>
            <person name="Brune A."/>
        </authorList>
    </citation>
    <scope>NUCLEOTIDE SEQUENCE [LARGE SCALE GENOMIC DNA]</scope>
    <source>
        <strain evidence="3 4">Pei191</strain>
    </source>
</reference>
<dbReference type="Gene3D" id="1.10.1060.10">
    <property type="entry name" value="Alpha-helical ferredoxin"/>
    <property type="match status" value="1"/>
</dbReference>
<dbReference type="STRING" id="445932.Emin_0167"/>
<dbReference type="OrthoDB" id="9803192at2"/>
<dbReference type="NCBIfam" id="TIGR01316">
    <property type="entry name" value="gltA"/>
    <property type="match status" value="1"/>
</dbReference>
<keyword evidence="4" id="KW-1185">Reference proteome</keyword>
<dbReference type="InterPro" id="IPR023753">
    <property type="entry name" value="FAD/NAD-binding_dom"/>
</dbReference>
<dbReference type="PRINTS" id="PR00469">
    <property type="entry name" value="PNDRDTASEII"/>
</dbReference>
<evidence type="ECO:0000313" key="4">
    <source>
        <dbReference type="Proteomes" id="UP000001029"/>
    </source>
</evidence>
<sequence>MANPSAPRQKGIIQTPEERVKNFDPVVKGLTAQTAKAEAQRCLNCKNAKCSAACPVNVKIPEFISLVLKDDMGGAASKIMETSLLPAICGRVCPQENHCEGACILNGRFEPVAVGLLERYVADTAREQGVLKAPEPSAWTGKRVACVGSGPSSLSAAAELRRAGHEVVVFEALHDYGGVLRYGIPSFRLPREVISKEVETVQAMGVVFERDVLVGASVTIEELKEQFDAVYIGSGAGLPTMANIPGENSVGVYSANEFLTRINLLKAYKFPEVDTPVNIGKRVAVLGGGNSAMDAARCAMRLGPESVTVVYRRSLEEMPAREEEIHNAMEEGIKFEFLTVQKEILADEKGRVKGLVCTRNELGEPGPDGRRKPVCVPGSEFTLDVDTVIVAIGQKPNPIIPKKTKELKVTSKGVLEATEFGETSLKGVFAGGDIIRGGATVLLAMKDGIIAARKINEYLGVGNDY</sequence>
<proteinExistence type="predicted"/>
<dbReference type="PANTHER" id="PTHR42783">
    <property type="entry name" value="GLUTAMATE SYNTHASE [NADPH] SMALL CHAIN"/>
    <property type="match status" value="1"/>
</dbReference>
<accession>B2KBP4</accession>
<dbReference type="GO" id="GO:0051536">
    <property type="term" value="F:iron-sulfur cluster binding"/>
    <property type="evidence" value="ECO:0007669"/>
    <property type="project" value="InterPro"/>
</dbReference>
<dbReference type="InterPro" id="IPR036188">
    <property type="entry name" value="FAD/NAD-bd_sf"/>
</dbReference>
<name>B2KBP4_ELUMP</name>
<dbReference type="EMBL" id="CP001055">
    <property type="protein sequence ID" value="ACC97731.1"/>
    <property type="molecule type" value="Genomic_DNA"/>
</dbReference>
<dbReference type="Gene3D" id="3.40.50.720">
    <property type="entry name" value="NAD(P)-binding Rossmann-like Domain"/>
    <property type="match status" value="1"/>
</dbReference>
<dbReference type="AlphaFoldDB" id="B2KBP4"/>
<dbReference type="SUPFAM" id="SSF46548">
    <property type="entry name" value="alpha-helical ferredoxin"/>
    <property type="match status" value="1"/>
</dbReference>
<dbReference type="Pfam" id="PF07992">
    <property type="entry name" value="Pyr_redox_2"/>
    <property type="match status" value="1"/>
</dbReference>
<dbReference type="PANTHER" id="PTHR42783:SF3">
    <property type="entry name" value="GLUTAMATE SYNTHASE [NADPH] SMALL CHAIN-RELATED"/>
    <property type="match status" value="1"/>
</dbReference>
<feature type="domain" description="FAD/NAD(P)-binding" evidence="1">
    <location>
        <begin position="143"/>
        <end position="448"/>
    </location>
</feature>